<keyword evidence="3" id="KW-1185">Reference proteome</keyword>
<protein>
    <submittedName>
        <fullName evidence="2">DUF411 domain-containing protein</fullName>
    </submittedName>
</protein>
<feature type="chain" id="PRO_5045563047" evidence="1">
    <location>
        <begin position="32"/>
        <end position="155"/>
    </location>
</feature>
<reference evidence="2" key="1">
    <citation type="submission" date="2022-09" db="EMBL/GenBank/DDBJ databases">
        <title>Novosphingobium sp. Nov., a polycyclic aromatic hydrocarbon-degrading bacterium isolated form mangrove sediments in HongKong.</title>
        <authorList>
            <person name="Hu Z."/>
        </authorList>
    </citation>
    <scope>NUCLEOTIDE SEQUENCE</scope>
    <source>
        <strain evidence="2">HK4-1</strain>
    </source>
</reference>
<comment type="caution">
    <text evidence="2">The sequence shown here is derived from an EMBL/GenBank/DDBJ whole genome shotgun (WGS) entry which is preliminary data.</text>
</comment>
<dbReference type="InterPro" id="IPR007332">
    <property type="entry name" value="DUF411"/>
</dbReference>
<evidence type="ECO:0000313" key="2">
    <source>
        <dbReference type="EMBL" id="MCT2400903.1"/>
    </source>
</evidence>
<gene>
    <name evidence="2" type="ORF">NZK81_15220</name>
</gene>
<dbReference type="PROSITE" id="PS51257">
    <property type="entry name" value="PROKAR_LIPOPROTEIN"/>
    <property type="match status" value="1"/>
</dbReference>
<organism evidence="2 3">
    <name type="scientific">Novosphingobium mangrovi</name>
    <name type="common">ex Huang et al. 2023</name>
    <dbReference type="NCBI Taxonomy" id="2976432"/>
    <lineage>
        <taxon>Bacteria</taxon>
        <taxon>Pseudomonadati</taxon>
        <taxon>Pseudomonadota</taxon>
        <taxon>Alphaproteobacteria</taxon>
        <taxon>Sphingomonadales</taxon>
        <taxon>Sphingomonadaceae</taxon>
        <taxon>Novosphingobium</taxon>
    </lineage>
</organism>
<accession>A0ABT2I8H4</accession>
<sequence>MIGNFSRSIRGTSVSGLLMLGLAACSAGAQAASYTMYRDPQCGCCEKWAAHIRSDMKAKVSVVDTADMTSLKDRKGVPQQLRSCHSMVVDGYVIEGHAPARDIARLLREKPAGVRGLAVPGMPLGSPGMEVGGRIQHYAVIAFGPGGTKLFASYP</sequence>
<dbReference type="Pfam" id="PF04214">
    <property type="entry name" value="DUF411"/>
    <property type="match status" value="1"/>
</dbReference>
<dbReference type="EMBL" id="JANZXA010000010">
    <property type="protein sequence ID" value="MCT2400903.1"/>
    <property type="molecule type" value="Genomic_DNA"/>
</dbReference>
<evidence type="ECO:0000256" key="1">
    <source>
        <dbReference type="SAM" id="SignalP"/>
    </source>
</evidence>
<name>A0ABT2I8H4_9SPHN</name>
<dbReference type="RefSeq" id="WP_041558976.1">
    <property type="nucleotide sequence ID" value="NZ_JANZXA010000010.1"/>
</dbReference>
<evidence type="ECO:0000313" key="3">
    <source>
        <dbReference type="Proteomes" id="UP001165583"/>
    </source>
</evidence>
<feature type="signal peptide" evidence="1">
    <location>
        <begin position="1"/>
        <end position="31"/>
    </location>
</feature>
<keyword evidence="1" id="KW-0732">Signal</keyword>
<proteinExistence type="predicted"/>
<dbReference type="Proteomes" id="UP001165583">
    <property type="component" value="Unassembled WGS sequence"/>
</dbReference>